<organism evidence="2 3">
    <name type="scientific">Plutella xylostella</name>
    <name type="common">Diamondback moth</name>
    <name type="synonym">Plutella maculipennis</name>
    <dbReference type="NCBI Taxonomy" id="51655"/>
    <lineage>
        <taxon>Eukaryota</taxon>
        <taxon>Metazoa</taxon>
        <taxon>Ecdysozoa</taxon>
        <taxon>Arthropoda</taxon>
        <taxon>Hexapoda</taxon>
        <taxon>Insecta</taxon>
        <taxon>Pterygota</taxon>
        <taxon>Neoptera</taxon>
        <taxon>Endopterygota</taxon>
        <taxon>Lepidoptera</taxon>
        <taxon>Glossata</taxon>
        <taxon>Ditrysia</taxon>
        <taxon>Yponomeutoidea</taxon>
        <taxon>Plutellidae</taxon>
        <taxon>Plutella</taxon>
    </lineage>
</organism>
<proteinExistence type="predicted"/>
<feature type="region of interest" description="Disordered" evidence="1">
    <location>
        <begin position="11"/>
        <end position="54"/>
    </location>
</feature>
<dbReference type="EMBL" id="JAHIBW010000022">
    <property type="protein sequence ID" value="KAG7299447.1"/>
    <property type="molecule type" value="Genomic_DNA"/>
</dbReference>
<name>A0ABQ7Q2I4_PLUXY</name>
<evidence type="ECO:0000313" key="2">
    <source>
        <dbReference type="EMBL" id="KAG7299447.1"/>
    </source>
</evidence>
<comment type="caution">
    <text evidence="2">The sequence shown here is derived from an EMBL/GenBank/DDBJ whole genome shotgun (WGS) entry which is preliminary data.</text>
</comment>
<reference evidence="2 3" key="1">
    <citation type="submission" date="2021-06" db="EMBL/GenBank/DDBJ databases">
        <title>A haploid diamondback moth (Plutella xylostella L.) genome assembly resolves 31 chromosomes and identifies a diamide resistance mutation.</title>
        <authorList>
            <person name="Ward C.M."/>
            <person name="Perry K.D."/>
            <person name="Baker G."/>
            <person name="Powis K."/>
            <person name="Heckel D.G."/>
            <person name="Baxter S.W."/>
        </authorList>
    </citation>
    <scope>NUCLEOTIDE SEQUENCE [LARGE SCALE GENOMIC DNA]</scope>
    <source>
        <strain evidence="2 3">LV</strain>
        <tissue evidence="2">Single pupa</tissue>
    </source>
</reference>
<evidence type="ECO:0000313" key="3">
    <source>
        <dbReference type="Proteomes" id="UP000823941"/>
    </source>
</evidence>
<protein>
    <submittedName>
        <fullName evidence="2">Uncharacterized protein</fullName>
    </submittedName>
</protein>
<evidence type="ECO:0000256" key="1">
    <source>
        <dbReference type="SAM" id="MobiDB-lite"/>
    </source>
</evidence>
<keyword evidence="3" id="KW-1185">Reference proteome</keyword>
<sequence length="54" mass="5914">MSPVSGNVLSFTNSHLFPGATCSPWRPPSPARRGQRSLEYIAHPAQTEQSYGKL</sequence>
<accession>A0ABQ7Q2I4</accession>
<dbReference type="Proteomes" id="UP000823941">
    <property type="component" value="Chromosome 22"/>
</dbReference>
<gene>
    <name evidence="2" type="ORF">JYU34_016406</name>
</gene>